<evidence type="ECO:0000256" key="1">
    <source>
        <dbReference type="ARBA" id="ARBA00023002"/>
    </source>
</evidence>
<keyword evidence="1" id="KW-0560">Oxidoreductase</keyword>
<dbReference type="Pfam" id="PF01266">
    <property type="entry name" value="DAO"/>
    <property type="match status" value="1"/>
</dbReference>
<name>A0AA46A606_9RHOB</name>
<dbReference type="Proteomes" id="UP000186216">
    <property type="component" value="Unassembled WGS sequence"/>
</dbReference>
<evidence type="ECO:0000313" key="3">
    <source>
        <dbReference type="EMBL" id="SIS90089.1"/>
    </source>
</evidence>
<dbReference type="Proteomes" id="UP001215549">
    <property type="component" value="Chromosome"/>
</dbReference>
<accession>A0AA46A606</accession>
<dbReference type="AlphaFoldDB" id="A0AA46A606"/>
<dbReference type="InterPro" id="IPR006076">
    <property type="entry name" value="FAD-dep_OxRdtase"/>
</dbReference>
<dbReference type="PANTHER" id="PTHR13847:SF281">
    <property type="entry name" value="FAD DEPENDENT OXIDOREDUCTASE DOMAIN-CONTAINING PROTEIN"/>
    <property type="match status" value="1"/>
</dbReference>
<keyword evidence="6" id="KW-1185">Reference proteome</keyword>
<protein>
    <submittedName>
        <fullName evidence="4">FAD-binding oxidoreductase</fullName>
    </submittedName>
    <submittedName>
        <fullName evidence="3">Glycine/D-amino acid oxidase</fullName>
    </submittedName>
</protein>
<dbReference type="Gene3D" id="3.50.50.60">
    <property type="entry name" value="FAD/NAD(P)-binding domain"/>
    <property type="match status" value="1"/>
</dbReference>
<dbReference type="Gene3D" id="3.30.9.10">
    <property type="entry name" value="D-Amino Acid Oxidase, subunit A, domain 2"/>
    <property type="match status" value="1"/>
</dbReference>
<dbReference type="GO" id="GO:0016491">
    <property type="term" value="F:oxidoreductase activity"/>
    <property type="evidence" value="ECO:0007669"/>
    <property type="project" value="UniProtKB-KW"/>
</dbReference>
<organism evidence="3 5">
    <name type="scientific">Paracoccus saliphilus</name>
    <dbReference type="NCBI Taxonomy" id="405559"/>
    <lineage>
        <taxon>Bacteria</taxon>
        <taxon>Pseudomonadati</taxon>
        <taxon>Pseudomonadota</taxon>
        <taxon>Alphaproteobacteria</taxon>
        <taxon>Rhodobacterales</taxon>
        <taxon>Paracoccaceae</taxon>
        <taxon>Paracoccus</taxon>
    </lineage>
</organism>
<sequence>MTRNYSAKRLPKHAGAAGWNAILEPMRPARVLSENTEVDFAVIGGGFAGLSAARRLSQLNPGARIALLEAGRIGEGAAGRNSGFMIDLPHDLTSDNYAGESERSDQKITRLNRMAIDFAHSMVEEFCVDAAYFRHEGKINGAGCEASHARNISYAGHLEQLGEDYQLLDAEDMARLTGSRYYRSGLYTPGTVMLQPAGYVRQVATGLGDLVDIYEDTPALSFSRTGAGWTIRTPAANLDAGKIILCNNGHLESFGIKRGRLMHVFLFACMTEELDETARRRLGGEGRWGITPSDPMGATIRRIDAGQGGNRIVTRSWAEFCPGMETSERQMCRATASMRRKFDDRFPQIAGMPMEYSWSGHLCLSRNGVSVTGEIDDGVYAACCQNGLGTTRGTLTGICAAEQASREKSVVTEFFGKQEEPSLLPPPPISTLGATAILRWKEWQARKE</sequence>
<proteinExistence type="predicted"/>
<dbReference type="RefSeq" id="WP_076526359.1">
    <property type="nucleotide sequence ID" value="NZ_CP067140.1"/>
</dbReference>
<gene>
    <name evidence="4" type="ORF">JHX88_14515</name>
    <name evidence="3" type="ORF">SAMN05421772_10823</name>
</gene>
<dbReference type="InterPro" id="IPR036188">
    <property type="entry name" value="FAD/NAD-bd_sf"/>
</dbReference>
<reference evidence="3 5" key="1">
    <citation type="submission" date="2017-01" db="EMBL/GenBank/DDBJ databases">
        <authorList>
            <person name="Varghese N."/>
            <person name="Submissions S."/>
        </authorList>
    </citation>
    <scope>NUCLEOTIDE SEQUENCE [LARGE SCALE GENOMIC DNA]</scope>
    <source>
        <strain evidence="3 5">DSM 18447</strain>
    </source>
</reference>
<feature type="domain" description="FAD dependent oxidoreductase" evidence="2">
    <location>
        <begin position="39"/>
        <end position="402"/>
    </location>
</feature>
<evidence type="ECO:0000313" key="4">
    <source>
        <dbReference type="EMBL" id="WCR02108.1"/>
    </source>
</evidence>
<evidence type="ECO:0000313" key="6">
    <source>
        <dbReference type="Proteomes" id="UP001215549"/>
    </source>
</evidence>
<reference evidence="4 6" key="2">
    <citation type="submission" date="2021-01" db="EMBL/GenBank/DDBJ databases">
        <title>Biogeographic distribution of Paracoccus.</title>
        <authorList>
            <person name="Hollensteiner J."/>
            <person name="Leineberger J."/>
            <person name="Brinkhoff T."/>
            <person name="Daniel R."/>
        </authorList>
    </citation>
    <scope>NUCLEOTIDE SEQUENCE [LARGE SCALE GENOMIC DNA]</scope>
    <source>
        <strain evidence="4 6">DSM 18447</strain>
    </source>
</reference>
<evidence type="ECO:0000313" key="5">
    <source>
        <dbReference type="Proteomes" id="UP000186216"/>
    </source>
</evidence>
<dbReference type="SUPFAM" id="SSF51905">
    <property type="entry name" value="FAD/NAD(P)-binding domain"/>
    <property type="match status" value="1"/>
</dbReference>
<dbReference type="EMBL" id="FTOU01000008">
    <property type="protein sequence ID" value="SIS90089.1"/>
    <property type="molecule type" value="Genomic_DNA"/>
</dbReference>
<dbReference type="PANTHER" id="PTHR13847">
    <property type="entry name" value="SARCOSINE DEHYDROGENASE-RELATED"/>
    <property type="match status" value="1"/>
</dbReference>
<evidence type="ECO:0000259" key="2">
    <source>
        <dbReference type="Pfam" id="PF01266"/>
    </source>
</evidence>
<dbReference type="GO" id="GO:0005737">
    <property type="term" value="C:cytoplasm"/>
    <property type="evidence" value="ECO:0007669"/>
    <property type="project" value="TreeGrafter"/>
</dbReference>
<dbReference type="EMBL" id="CP067140">
    <property type="protein sequence ID" value="WCR02108.1"/>
    <property type="molecule type" value="Genomic_DNA"/>
</dbReference>